<accession>A0A8H6S4A2</accession>
<evidence type="ECO:0000313" key="2">
    <source>
        <dbReference type="Proteomes" id="UP000636479"/>
    </source>
</evidence>
<dbReference type="RefSeq" id="XP_037215323.1">
    <property type="nucleotide sequence ID" value="XM_037368397.1"/>
</dbReference>
<dbReference type="EMBL" id="JACAZF010000011">
    <property type="protein sequence ID" value="KAF7292895.1"/>
    <property type="molecule type" value="Genomic_DNA"/>
</dbReference>
<evidence type="ECO:0000313" key="1">
    <source>
        <dbReference type="EMBL" id="KAF7292895.1"/>
    </source>
</evidence>
<proteinExistence type="predicted"/>
<reference evidence="1" key="1">
    <citation type="submission" date="2020-05" db="EMBL/GenBank/DDBJ databases">
        <title>Mycena genomes resolve the evolution of fungal bioluminescence.</title>
        <authorList>
            <person name="Tsai I.J."/>
        </authorList>
    </citation>
    <scope>NUCLEOTIDE SEQUENCE</scope>
    <source>
        <strain evidence="1">171206Taipei</strain>
    </source>
</reference>
<keyword evidence="2" id="KW-1185">Reference proteome</keyword>
<dbReference type="OrthoDB" id="63989at2759"/>
<sequence length="209" mass="22705">MKSNIPGTLAQSEDAQPGELAYIVDPRSGDIYTRTHGATASQRFPFSVPELVDISPFIAQDEKNLICSGRKRTFLLVVDIRTGVVEANACNGSSPLEDTKVVLQQTDYDLAIHTFSTCSLQVQRLGHTMYSPEFKTANASDDDTDEVIRIESLPDGAVFGTKNEASLWRTEFGSTAVGIFEVLKTPNGVLLARSQAGYTDVNRAEAGDK</sequence>
<name>A0A8H6S4A2_9AGAR</name>
<protein>
    <submittedName>
        <fullName evidence="1">Uncharacterized protein</fullName>
    </submittedName>
</protein>
<comment type="caution">
    <text evidence="1">The sequence shown here is derived from an EMBL/GenBank/DDBJ whole genome shotgun (WGS) entry which is preliminary data.</text>
</comment>
<gene>
    <name evidence="1" type="ORF">MIND_01188600</name>
</gene>
<dbReference type="GeneID" id="59350913"/>
<dbReference type="AlphaFoldDB" id="A0A8H6S4A2"/>
<organism evidence="1 2">
    <name type="scientific">Mycena indigotica</name>
    <dbReference type="NCBI Taxonomy" id="2126181"/>
    <lineage>
        <taxon>Eukaryota</taxon>
        <taxon>Fungi</taxon>
        <taxon>Dikarya</taxon>
        <taxon>Basidiomycota</taxon>
        <taxon>Agaricomycotina</taxon>
        <taxon>Agaricomycetes</taxon>
        <taxon>Agaricomycetidae</taxon>
        <taxon>Agaricales</taxon>
        <taxon>Marasmiineae</taxon>
        <taxon>Mycenaceae</taxon>
        <taxon>Mycena</taxon>
    </lineage>
</organism>
<dbReference type="Proteomes" id="UP000636479">
    <property type="component" value="Unassembled WGS sequence"/>
</dbReference>